<dbReference type="Gene3D" id="3.40.50.410">
    <property type="entry name" value="von Willebrand factor, type A domain"/>
    <property type="match status" value="1"/>
</dbReference>
<dbReference type="PROSITE" id="PS50234">
    <property type="entry name" value="VWFA"/>
    <property type="match status" value="1"/>
</dbReference>
<dbReference type="AlphaFoldDB" id="A0AAX4HVP5"/>
<keyword evidence="2" id="KW-0732">Signal</keyword>
<sequence length="507" mass="51587">MKTRVTSITNLMFSLTFCLGLASCNKDEFYQKEFLDNPYQPDTTGSVNGGGQGGLDAGSVGGTQGGVDNGVDGGTSGSTTGSSTGGVDGSATTGGTVGGVDGSTTGGSVGGSVVGGVDGSATTGGVDGSTTGGSTGSTTGSTVGGVDGSTTSGSTTGSTTSGSTTGSTTSGSTTGSTVGGVDGSTTGGTTGSTTGSSTGGYLDCNQGHGNDADGVDESNPTIGTDPRCKKETFRQANSQTKKLDIVWIIDNSGSMSDEQEALGDNFSAFIEDFITKDVDFKMAITTTDTSSSSKKGQMVYGSDTKLTSAKAKLNEAQFMRDFKSLVRVGTSGSGYEKGLEASEGFMQKYASSWVRPDAYLAVVVLSDEEDQSSKSVKAYTDYLKSFKSEAGLVKMYSIVDVGMSNVGSNGVTTGYQRYADASKNTAGIVADIRDDFYKSLDDMGESIIKLLDSFALANEPVPGTLKVYVNGVESSNYTYDAATHSIKFDQGNLPPVGAEITVTYVKQ</sequence>
<feature type="compositionally biased region" description="Gly residues" evidence="1">
    <location>
        <begin position="125"/>
        <end position="135"/>
    </location>
</feature>
<feature type="compositionally biased region" description="Gly residues" evidence="1">
    <location>
        <begin position="95"/>
        <end position="118"/>
    </location>
</feature>
<evidence type="ECO:0000256" key="2">
    <source>
        <dbReference type="SAM" id="SignalP"/>
    </source>
</evidence>
<evidence type="ECO:0000313" key="4">
    <source>
        <dbReference type="EMBL" id="WPU67065.1"/>
    </source>
</evidence>
<protein>
    <recommendedName>
        <fullName evidence="3">VWFA domain-containing protein</fullName>
    </recommendedName>
</protein>
<evidence type="ECO:0000313" key="5">
    <source>
        <dbReference type="Proteomes" id="UP001324634"/>
    </source>
</evidence>
<dbReference type="InterPro" id="IPR002035">
    <property type="entry name" value="VWF_A"/>
</dbReference>
<feature type="signal peptide" evidence="2">
    <location>
        <begin position="1"/>
        <end position="22"/>
    </location>
</feature>
<feature type="compositionally biased region" description="Low complexity" evidence="1">
    <location>
        <begin position="191"/>
        <end position="200"/>
    </location>
</feature>
<feature type="region of interest" description="Disordered" evidence="1">
    <location>
        <begin position="41"/>
        <end position="235"/>
    </location>
</feature>
<dbReference type="SUPFAM" id="SSF53300">
    <property type="entry name" value="vWA-like"/>
    <property type="match status" value="1"/>
</dbReference>
<feature type="chain" id="PRO_5043489373" description="VWFA domain-containing protein" evidence="2">
    <location>
        <begin position="23"/>
        <end position="507"/>
    </location>
</feature>
<organism evidence="4 5">
    <name type="scientific">Peredibacter starrii</name>
    <dbReference type="NCBI Taxonomy" id="28202"/>
    <lineage>
        <taxon>Bacteria</taxon>
        <taxon>Pseudomonadati</taxon>
        <taxon>Bdellovibrionota</taxon>
        <taxon>Bacteriovoracia</taxon>
        <taxon>Bacteriovoracales</taxon>
        <taxon>Bacteriovoracaceae</taxon>
        <taxon>Peredibacter</taxon>
    </lineage>
</organism>
<feature type="compositionally biased region" description="Low complexity" evidence="1">
    <location>
        <begin position="148"/>
        <end position="176"/>
    </location>
</feature>
<name>A0AAX4HVP5_9BACT</name>
<accession>A0AAX4HVP5</accession>
<feature type="compositionally biased region" description="Gly residues" evidence="1">
    <location>
        <begin position="177"/>
        <end position="190"/>
    </location>
</feature>
<dbReference type="InterPro" id="IPR036465">
    <property type="entry name" value="vWFA_dom_sf"/>
</dbReference>
<feature type="compositionally biased region" description="Gly residues" evidence="1">
    <location>
        <begin position="47"/>
        <end position="76"/>
    </location>
</feature>
<evidence type="ECO:0000259" key="3">
    <source>
        <dbReference type="PROSITE" id="PS50234"/>
    </source>
</evidence>
<evidence type="ECO:0000256" key="1">
    <source>
        <dbReference type="SAM" id="MobiDB-lite"/>
    </source>
</evidence>
<proteinExistence type="predicted"/>
<keyword evidence="5" id="KW-1185">Reference proteome</keyword>
<reference evidence="4 5" key="1">
    <citation type="submission" date="2023-11" db="EMBL/GenBank/DDBJ databases">
        <title>Peredibacter starrii A3.12.</title>
        <authorList>
            <person name="Mitchell R.J."/>
        </authorList>
    </citation>
    <scope>NUCLEOTIDE SEQUENCE [LARGE SCALE GENOMIC DNA]</scope>
    <source>
        <strain evidence="4 5">A3.12</strain>
    </source>
</reference>
<feature type="domain" description="VWFA" evidence="3">
    <location>
        <begin position="244"/>
        <end position="447"/>
    </location>
</feature>
<dbReference type="EMBL" id="CP139487">
    <property type="protein sequence ID" value="WPU67065.1"/>
    <property type="molecule type" value="Genomic_DNA"/>
</dbReference>
<dbReference type="KEGG" id="psti:SOO65_09900"/>
<gene>
    <name evidence="4" type="ORF">SOO65_09900</name>
</gene>
<dbReference type="RefSeq" id="WP_321399888.1">
    <property type="nucleotide sequence ID" value="NZ_CP139487.1"/>
</dbReference>
<dbReference type="PROSITE" id="PS51257">
    <property type="entry name" value="PROKAR_LIPOPROTEIN"/>
    <property type="match status" value="1"/>
</dbReference>
<dbReference type="Proteomes" id="UP001324634">
    <property type="component" value="Chromosome"/>
</dbReference>